<sequence>MLACLVERFVAENDTDSIAELEITDDGVLKDLDIEGSIDFGTNATGLAAKDFGGMYAVKPLAVIRPAGADDVARVIRQALHSPTLTVAARGNGHSINGQAMAHNGIVIDMKSMGYNNRIDVNVTSMYADVGGGALWADVLKRCVLGCGLAPKSWTDYLDLTVGGTLSNAGVSGQAFRYGPQTSTVTELEVVTGNGEKTICSNSQNSELFYSVLGGLGQFGIITRARVLLQPAPDMVRWIRVVYSEFDEFTRDAELLITSQESFNYVEGYVLANSDDPINGWPSVPLASNQSFDLSHLPNNTGPVLYCLEVALHYSNHDDPSTVNMVVEKLLGRLRYIEHLRFEIDLSYMNFLLRVKHVEQAARASGIWDTPHPWLNIFVSKRDIAAFNQIVFQNILKHGVNGPMLTYPLLRSKWDNRSSVALPQGEIFYLVALLRFSHAHPQESEIKQMVAQNQEILQTCINNGFDFKLYLPRYESTVEWKTHFGDQWVRFVERKSQFDPKAVLAPGQKIFTRNHLL</sequence>
<dbReference type="InterPro" id="IPR016167">
    <property type="entry name" value="FAD-bd_PCMH_sub1"/>
</dbReference>
<dbReference type="GO" id="GO:0019139">
    <property type="term" value="F:cytokinin dehydrogenase activity"/>
    <property type="evidence" value="ECO:0007669"/>
    <property type="project" value="UniProtKB-EC"/>
</dbReference>
<evidence type="ECO:0000256" key="7">
    <source>
        <dbReference type="ARBA" id="ARBA00048224"/>
    </source>
</evidence>
<accession>A0A9Q1L286</accession>
<evidence type="ECO:0000256" key="6">
    <source>
        <dbReference type="ARBA" id="ARBA00023002"/>
    </source>
</evidence>
<evidence type="ECO:0000256" key="1">
    <source>
        <dbReference type="ARBA" id="ARBA00001974"/>
    </source>
</evidence>
<comment type="similarity">
    <text evidence="2">Belongs to the oxygen-dependent FAD-linked oxidoreductase family.</text>
</comment>
<keyword evidence="4" id="KW-0285">Flavoprotein</keyword>
<comment type="caution">
    <text evidence="9">The sequence shown here is derived from an EMBL/GenBank/DDBJ whole genome shotgun (WGS) entry which is preliminary data.</text>
</comment>
<keyword evidence="6" id="KW-0560">Oxidoreductase</keyword>
<dbReference type="PROSITE" id="PS51387">
    <property type="entry name" value="FAD_PCMH"/>
    <property type="match status" value="1"/>
</dbReference>
<name>A0A9Q1L286_9SOLA</name>
<dbReference type="InterPro" id="IPR016170">
    <property type="entry name" value="Cytok_DH_C_sf"/>
</dbReference>
<comment type="catalytic activity">
    <reaction evidence="7">
        <text>N(6)-dimethylallyladenine + A + H2O = 3-methyl-2-butenal + adenine + AH2</text>
        <dbReference type="Rhea" id="RHEA:13625"/>
        <dbReference type="ChEBI" id="CHEBI:13193"/>
        <dbReference type="ChEBI" id="CHEBI:15377"/>
        <dbReference type="ChEBI" id="CHEBI:15825"/>
        <dbReference type="ChEBI" id="CHEBI:16708"/>
        <dbReference type="ChEBI" id="CHEBI:17499"/>
        <dbReference type="ChEBI" id="CHEBI:17660"/>
        <dbReference type="EC" id="1.5.99.12"/>
    </reaction>
</comment>
<organism evidence="9 10">
    <name type="scientific">Anisodus acutangulus</name>
    <dbReference type="NCBI Taxonomy" id="402998"/>
    <lineage>
        <taxon>Eukaryota</taxon>
        <taxon>Viridiplantae</taxon>
        <taxon>Streptophyta</taxon>
        <taxon>Embryophyta</taxon>
        <taxon>Tracheophyta</taxon>
        <taxon>Spermatophyta</taxon>
        <taxon>Magnoliopsida</taxon>
        <taxon>eudicotyledons</taxon>
        <taxon>Gunneridae</taxon>
        <taxon>Pentapetalae</taxon>
        <taxon>asterids</taxon>
        <taxon>lamiids</taxon>
        <taxon>Solanales</taxon>
        <taxon>Solanaceae</taxon>
        <taxon>Solanoideae</taxon>
        <taxon>Hyoscyameae</taxon>
        <taxon>Anisodus</taxon>
    </lineage>
</organism>
<evidence type="ECO:0000256" key="4">
    <source>
        <dbReference type="ARBA" id="ARBA00022630"/>
    </source>
</evidence>
<dbReference type="EMBL" id="JAJAGQ010000024">
    <property type="protein sequence ID" value="KAJ8527110.1"/>
    <property type="molecule type" value="Genomic_DNA"/>
</dbReference>
<reference evidence="10" key="1">
    <citation type="journal article" date="2023" name="Proc. Natl. Acad. Sci. U.S.A.">
        <title>Genomic and structural basis for evolution of tropane alkaloid biosynthesis.</title>
        <authorList>
            <person name="Wanga Y.-J."/>
            <person name="Taina T."/>
            <person name="Yua J.-Y."/>
            <person name="Lia J."/>
            <person name="Xua B."/>
            <person name="Chenc J."/>
            <person name="D'Auriad J.C."/>
            <person name="Huanga J.-P."/>
            <person name="Huanga S.-X."/>
        </authorList>
    </citation>
    <scope>NUCLEOTIDE SEQUENCE [LARGE SCALE GENOMIC DNA]</scope>
    <source>
        <strain evidence="10">cv. KIB-2019</strain>
    </source>
</reference>
<dbReference type="SUPFAM" id="SSF55103">
    <property type="entry name" value="FAD-linked oxidases, C-terminal domain"/>
    <property type="match status" value="1"/>
</dbReference>
<dbReference type="EC" id="1.5.99.12" evidence="3"/>
<dbReference type="InterPro" id="IPR015345">
    <property type="entry name" value="Cytokinin_DH_FAD/cytokin-bd"/>
</dbReference>
<proteinExistence type="inferred from homology"/>
<dbReference type="Pfam" id="PF01565">
    <property type="entry name" value="FAD_binding_4"/>
    <property type="match status" value="1"/>
</dbReference>
<dbReference type="InterPro" id="IPR016164">
    <property type="entry name" value="FAD-linked_Oxase-like_C"/>
</dbReference>
<evidence type="ECO:0000313" key="9">
    <source>
        <dbReference type="EMBL" id="KAJ8527110.1"/>
    </source>
</evidence>
<evidence type="ECO:0000256" key="5">
    <source>
        <dbReference type="ARBA" id="ARBA00022827"/>
    </source>
</evidence>
<evidence type="ECO:0000256" key="2">
    <source>
        <dbReference type="ARBA" id="ARBA00005466"/>
    </source>
</evidence>
<evidence type="ECO:0000313" key="10">
    <source>
        <dbReference type="Proteomes" id="UP001152561"/>
    </source>
</evidence>
<dbReference type="InterPro" id="IPR016166">
    <property type="entry name" value="FAD-bd_PCMH"/>
</dbReference>
<dbReference type="PANTHER" id="PTHR13878:SF112">
    <property type="entry name" value="CYTOKININ DEHYDROGENASE 7"/>
    <property type="match status" value="1"/>
</dbReference>
<dbReference type="SUPFAM" id="SSF56176">
    <property type="entry name" value="FAD-binding/transporter-associated domain-like"/>
    <property type="match status" value="1"/>
</dbReference>
<feature type="domain" description="FAD-binding PCMH-type" evidence="8">
    <location>
        <begin position="56"/>
        <end position="232"/>
    </location>
</feature>
<dbReference type="InterPro" id="IPR050432">
    <property type="entry name" value="FAD-linked_Oxidoreductases_BP"/>
</dbReference>
<dbReference type="InterPro" id="IPR016169">
    <property type="entry name" value="FAD-bd_PCMH_sub2"/>
</dbReference>
<dbReference type="InterPro" id="IPR006094">
    <property type="entry name" value="Oxid_FAD_bind_N"/>
</dbReference>
<dbReference type="PANTHER" id="PTHR13878">
    <property type="entry name" value="GULONOLACTONE OXIDASE"/>
    <property type="match status" value="1"/>
</dbReference>
<dbReference type="Gene3D" id="3.40.462.10">
    <property type="entry name" value="FAD-linked oxidases, C-terminal domain"/>
    <property type="match status" value="1"/>
</dbReference>
<evidence type="ECO:0000256" key="3">
    <source>
        <dbReference type="ARBA" id="ARBA00011928"/>
    </source>
</evidence>
<dbReference type="GO" id="GO:0009690">
    <property type="term" value="P:cytokinin metabolic process"/>
    <property type="evidence" value="ECO:0007669"/>
    <property type="project" value="InterPro"/>
</dbReference>
<dbReference type="GO" id="GO:0071949">
    <property type="term" value="F:FAD binding"/>
    <property type="evidence" value="ECO:0007669"/>
    <property type="project" value="InterPro"/>
</dbReference>
<gene>
    <name evidence="9" type="ORF">K7X08_029587</name>
</gene>
<keyword evidence="5" id="KW-0274">FAD</keyword>
<dbReference type="AlphaFoldDB" id="A0A9Q1L286"/>
<dbReference type="Proteomes" id="UP001152561">
    <property type="component" value="Unassembled WGS sequence"/>
</dbReference>
<dbReference type="Gene3D" id="3.30.465.10">
    <property type="match status" value="1"/>
</dbReference>
<keyword evidence="10" id="KW-1185">Reference proteome</keyword>
<dbReference type="Pfam" id="PF09265">
    <property type="entry name" value="Cytokin-bind"/>
    <property type="match status" value="1"/>
</dbReference>
<dbReference type="InterPro" id="IPR036318">
    <property type="entry name" value="FAD-bd_PCMH-like_sf"/>
</dbReference>
<evidence type="ECO:0000259" key="8">
    <source>
        <dbReference type="PROSITE" id="PS51387"/>
    </source>
</evidence>
<dbReference type="OrthoDB" id="415825at2759"/>
<comment type="cofactor">
    <cofactor evidence="1">
        <name>FAD</name>
        <dbReference type="ChEBI" id="CHEBI:57692"/>
    </cofactor>
</comment>
<dbReference type="Gene3D" id="3.30.43.10">
    <property type="entry name" value="Uridine Diphospho-n-acetylenolpyruvylglucosamine Reductase, domain 2"/>
    <property type="match status" value="1"/>
</dbReference>
<protein>
    <recommendedName>
        <fullName evidence="3">cytokinin dehydrogenase</fullName>
        <ecNumber evidence="3">1.5.99.12</ecNumber>
    </recommendedName>
</protein>